<evidence type="ECO:0000256" key="1">
    <source>
        <dbReference type="SAM" id="Phobius"/>
    </source>
</evidence>
<feature type="transmembrane region" description="Helical" evidence="1">
    <location>
        <begin position="35"/>
        <end position="56"/>
    </location>
</feature>
<protein>
    <recommendedName>
        <fullName evidence="6">DUF3048 domain-containing protein</fullName>
    </recommendedName>
</protein>
<dbReference type="InterPro" id="IPR035328">
    <property type="entry name" value="DUF3048_C"/>
</dbReference>
<organism evidence="4 5">
    <name type="scientific">candidate division WWE3 bacterium CG08_land_8_20_14_0_20_40_13</name>
    <dbReference type="NCBI Taxonomy" id="1975084"/>
    <lineage>
        <taxon>Bacteria</taxon>
        <taxon>Katanobacteria</taxon>
    </lineage>
</organism>
<evidence type="ECO:0000259" key="2">
    <source>
        <dbReference type="Pfam" id="PF11258"/>
    </source>
</evidence>
<evidence type="ECO:0000313" key="4">
    <source>
        <dbReference type="EMBL" id="PIS23319.1"/>
    </source>
</evidence>
<dbReference type="SUPFAM" id="SSF159774">
    <property type="entry name" value="YerB-like"/>
    <property type="match status" value="1"/>
</dbReference>
<dbReference type="EMBL" id="PEYT01000004">
    <property type="protein sequence ID" value="PIS23319.1"/>
    <property type="molecule type" value="Genomic_DNA"/>
</dbReference>
<gene>
    <name evidence="4" type="ORF">COT49_00520</name>
</gene>
<dbReference type="AlphaFoldDB" id="A0A2H0XGP2"/>
<dbReference type="Gene3D" id="3.50.90.10">
    <property type="entry name" value="YerB-like"/>
    <property type="match status" value="1"/>
</dbReference>
<keyword evidence="1" id="KW-0472">Membrane</keyword>
<dbReference type="Pfam" id="PF17479">
    <property type="entry name" value="DUF3048_C"/>
    <property type="match status" value="1"/>
</dbReference>
<comment type="caution">
    <text evidence="4">The sequence shown here is derived from an EMBL/GenBank/DDBJ whole genome shotgun (WGS) entry which is preliminary data.</text>
</comment>
<reference evidence="5" key="1">
    <citation type="submission" date="2017-09" db="EMBL/GenBank/DDBJ databases">
        <title>Depth-based differentiation of microbial function through sediment-hosted aquifers and enrichment of novel symbionts in the deep terrestrial subsurface.</title>
        <authorList>
            <person name="Probst A.J."/>
            <person name="Ladd B."/>
            <person name="Jarett J.K."/>
            <person name="Geller-Mcgrath D.E."/>
            <person name="Sieber C.M.K."/>
            <person name="Emerson J.B."/>
            <person name="Anantharaman K."/>
            <person name="Thomas B.C."/>
            <person name="Malmstrom R."/>
            <person name="Stieglmeier M."/>
            <person name="Klingl A."/>
            <person name="Woyke T."/>
            <person name="Ryan C.M."/>
            <person name="Banfield J.F."/>
        </authorList>
    </citation>
    <scope>NUCLEOTIDE SEQUENCE [LARGE SCALE GENOMIC DNA]</scope>
</reference>
<proteinExistence type="predicted"/>
<keyword evidence="1" id="KW-1133">Transmembrane helix</keyword>
<evidence type="ECO:0000313" key="5">
    <source>
        <dbReference type="Proteomes" id="UP000230340"/>
    </source>
</evidence>
<feature type="domain" description="DUF3048" evidence="2">
    <location>
        <begin position="112"/>
        <end position="254"/>
    </location>
</feature>
<dbReference type="Proteomes" id="UP000230340">
    <property type="component" value="Unassembled WGS sequence"/>
</dbReference>
<keyword evidence="1" id="KW-0812">Transmembrane</keyword>
<dbReference type="Pfam" id="PF11258">
    <property type="entry name" value="DUF3048"/>
    <property type="match status" value="1"/>
</dbReference>
<evidence type="ECO:0000259" key="3">
    <source>
        <dbReference type="Pfam" id="PF17479"/>
    </source>
</evidence>
<dbReference type="InterPro" id="IPR021416">
    <property type="entry name" value="DUF3048_N"/>
</dbReference>
<sequence length="418" mass="47502">MPQINSLLDSQNVKNPLVSEISQTLQGPKEPRDKFVFIGVLVLGILFVFSGLVYALSSFGYWRGKEPVSATTSTIGLVSKSKEAGNITGNNLGDTPSWINGSYTTKEEEAIWKNRRPLGIMINNHTEARPQSCLYNADIVYEAVAEGGITRFLAVYQTKDCEKVGPVRSARVYYEDWNAEYNGIYAHWGAAYQDKNNPSVTFPEADAYLKVNELNMPDLDQMWLGDLAYWRLDRPGKAPEHTGYTSTKRLWDAYTIKYPENDWRIVQPFDSWKFKDDAESSKRPQKGALEFDFWETTPGYNVKWEYDSATNDYKRYQGGEMVKDADTGKEIRAKNVIVQFQKESSVGDKKNHLMYQTLGTGEAQIFRDGQKITAVWSKQSPRSRTKYYDSAGNPVEFARGQMWVEIVPSGNTVSYQTN</sequence>
<feature type="domain" description="DUF3048" evidence="3">
    <location>
        <begin position="300"/>
        <end position="404"/>
    </location>
</feature>
<name>A0A2H0XGP2_UNCKA</name>
<accession>A0A2H0XGP2</accession>
<evidence type="ECO:0008006" key="6">
    <source>
        <dbReference type="Google" id="ProtNLM"/>
    </source>
</evidence>
<dbReference type="InterPro" id="IPR023158">
    <property type="entry name" value="YerB-like_sf"/>
</dbReference>